<evidence type="ECO:0000313" key="2">
    <source>
        <dbReference type="Proteomes" id="UP000257109"/>
    </source>
</evidence>
<name>A0A371GGY4_MUCPR</name>
<dbReference type="OrthoDB" id="101614at2759"/>
<accession>A0A371GGY4</accession>
<comment type="caution">
    <text evidence="1">The sequence shown here is derived from an EMBL/GenBank/DDBJ whole genome shotgun (WGS) entry which is preliminary data.</text>
</comment>
<keyword evidence="2" id="KW-1185">Reference proteome</keyword>
<dbReference type="AlphaFoldDB" id="A0A371GGY4"/>
<dbReference type="EMBL" id="QJKJ01005571">
    <property type="protein sequence ID" value="RDX89791.1"/>
    <property type="molecule type" value="Genomic_DNA"/>
</dbReference>
<feature type="non-terminal residue" evidence="1">
    <location>
        <position position="1"/>
    </location>
</feature>
<reference evidence="1" key="1">
    <citation type="submission" date="2018-05" db="EMBL/GenBank/DDBJ databases">
        <title>Draft genome of Mucuna pruriens seed.</title>
        <authorList>
            <person name="Nnadi N.E."/>
            <person name="Vos R."/>
            <person name="Hasami M.H."/>
            <person name="Devisetty U.K."/>
            <person name="Aguiy J.C."/>
        </authorList>
    </citation>
    <scope>NUCLEOTIDE SEQUENCE [LARGE SCALE GENOMIC DNA]</scope>
    <source>
        <strain evidence="1">JCA_2017</strain>
    </source>
</reference>
<dbReference type="PANTHER" id="PTHR48475:SF1">
    <property type="entry name" value="RNASE H TYPE-1 DOMAIN-CONTAINING PROTEIN"/>
    <property type="match status" value="1"/>
</dbReference>
<organism evidence="1 2">
    <name type="scientific">Mucuna pruriens</name>
    <name type="common">Velvet bean</name>
    <name type="synonym">Dolichos pruriens</name>
    <dbReference type="NCBI Taxonomy" id="157652"/>
    <lineage>
        <taxon>Eukaryota</taxon>
        <taxon>Viridiplantae</taxon>
        <taxon>Streptophyta</taxon>
        <taxon>Embryophyta</taxon>
        <taxon>Tracheophyta</taxon>
        <taxon>Spermatophyta</taxon>
        <taxon>Magnoliopsida</taxon>
        <taxon>eudicotyledons</taxon>
        <taxon>Gunneridae</taxon>
        <taxon>Pentapetalae</taxon>
        <taxon>rosids</taxon>
        <taxon>fabids</taxon>
        <taxon>Fabales</taxon>
        <taxon>Fabaceae</taxon>
        <taxon>Papilionoideae</taxon>
        <taxon>50 kb inversion clade</taxon>
        <taxon>NPAAA clade</taxon>
        <taxon>indigoferoid/millettioid clade</taxon>
        <taxon>Phaseoleae</taxon>
        <taxon>Mucuna</taxon>
    </lineage>
</organism>
<evidence type="ECO:0008006" key="3">
    <source>
        <dbReference type="Google" id="ProtNLM"/>
    </source>
</evidence>
<sequence length="189" mass="21878">MIKTIHAKSYYLVGLQIGSNQVYIQETCSYRTNFPLASVAFRIRYCLCHPESHQRQCLSKIPSSPSHGRLSINAVEFPNEDIMTLFEEKECKKDEKWTILGFDCTNDIVEYEAYAMEVLVALEFKAKILEVYGESALGLLEKFDEINFYHIPYEDNQLVDALATLSSMFKINQRKDVPYKIMKNQHTAE</sequence>
<gene>
    <name evidence="1" type="ORF">CR513_28439</name>
</gene>
<dbReference type="PANTHER" id="PTHR48475">
    <property type="entry name" value="RIBONUCLEASE H"/>
    <property type="match status" value="1"/>
</dbReference>
<evidence type="ECO:0000313" key="1">
    <source>
        <dbReference type="EMBL" id="RDX89791.1"/>
    </source>
</evidence>
<dbReference type="Proteomes" id="UP000257109">
    <property type="component" value="Unassembled WGS sequence"/>
</dbReference>
<proteinExistence type="predicted"/>
<protein>
    <recommendedName>
        <fullName evidence="3">RNase H type-1 domain-containing protein</fullName>
    </recommendedName>
</protein>